<dbReference type="PANTHER" id="PTHR23312:SF8">
    <property type="entry name" value="ARMADILLO REPEAT-CONTAINING PROTEIN 5"/>
    <property type="match status" value="1"/>
</dbReference>
<dbReference type="PROSITE" id="PS50097">
    <property type="entry name" value="BTB"/>
    <property type="match status" value="1"/>
</dbReference>
<dbReference type="Gene3D" id="3.30.710.10">
    <property type="entry name" value="Potassium Channel Kv1.1, Chain A"/>
    <property type="match status" value="1"/>
</dbReference>
<evidence type="ECO:0000313" key="4">
    <source>
        <dbReference type="Proteomes" id="UP001642540"/>
    </source>
</evidence>
<feature type="compositionally biased region" description="Low complexity" evidence="1">
    <location>
        <begin position="205"/>
        <end position="216"/>
    </location>
</feature>
<accession>A0ABP1QTT5</accession>
<feature type="region of interest" description="Disordered" evidence="1">
    <location>
        <begin position="201"/>
        <end position="220"/>
    </location>
</feature>
<gene>
    <name evidence="3" type="ORF">ODALV1_LOCUS13834</name>
</gene>
<feature type="domain" description="BTB" evidence="2">
    <location>
        <begin position="222"/>
        <end position="282"/>
    </location>
</feature>
<dbReference type="SUPFAM" id="SSF54695">
    <property type="entry name" value="POZ domain"/>
    <property type="match status" value="1"/>
</dbReference>
<evidence type="ECO:0000259" key="2">
    <source>
        <dbReference type="PROSITE" id="PS50097"/>
    </source>
</evidence>
<proteinExistence type="predicted"/>
<protein>
    <recommendedName>
        <fullName evidence="2">BTB domain-containing protein</fullName>
    </recommendedName>
</protein>
<dbReference type="InterPro" id="IPR011333">
    <property type="entry name" value="SKP1/BTB/POZ_sf"/>
</dbReference>
<comment type="caution">
    <text evidence="3">The sequence shown here is derived from an EMBL/GenBank/DDBJ whole genome shotgun (WGS) entry which is preliminary data.</text>
</comment>
<dbReference type="Pfam" id="PF00651">
    <property type="entry name" value="BTB"/>
    <property type="match status" value="1"/>
</dbReference>
<dbReference type="EMBL" id="CAXLJM020000043">
    <property type="protein sequence ID" value="CAL8109943.1"/>
    <property type="molecule type" value="Genomic_DNA"/>
</dbReference>
<dbReference type="InterPro" id="IPR000210">
    <property type="entry name" value="BTB/POZ_dom"/>
</dbReference>
<evidence type="ECO:0000313" key="3">
    <source>
        <dbReference type="EMBL" id="CAL8109943.1"/>
    </source>
</evidence>
<reference evidence="3 4" key="1">
    <citation type="submission" date="2024-08" db="EMBL/GenBank/DDBJ databases">
        <authorList>
            <person name="Cucini C."/>
            <person name="Frati F."/>
        </authorList>
    </citation>
    <scope>NUCLEOTIDE SEQUENCE [LARGE SCALE GENOMIC DNA]</scope>
</reference>
<sequence length="415" mass="47381">MSLVPQGIEYRREQNDEEFHETSRRTFEVSYKIVLKMCSTSQIFPEIIISGIIPILHRLQEPMSVTKGNEELMAVVQRYCANLIRAMTGFENDTYGWREGYIMRYLLTKDSSDKMDQMTVNIPLLYQKHSSTLRKFEMKAKSWSKILEMLINSDDVTFYRFEDCTLALCSICVALGIKWTPHDPEHRLPMLSHPPSNLHKAVGISSSDSTNATESSSNHEENRVKLILDDGTIFTVEKDLLLESSPVFTAMFNGHFIESGQQQVLLPGVSKGAVTLLLDQIFMQRQANKLPNGVANGAISQQYDLATIFELFRLADRFLLEDVYERALNTLMTKCICPNSAPIIYAESVRLVTLRKSESSQMMGLSSYILMYVLTAENIRMPERCNAVRKIFDSVVPTHVVEDLKALIEFHMYKN</sequence>
<organism evidence="3 4">
    <name type="scientific">Orchesella dallaii</name>
    <dbReference type="NCBI Taxonomy" id="48710"/>
    <lineage>
        <taxon>Eukaryota</taxon>
        <taxon>Metazoa</taxon>
        <taxon>Ecdysozoa</taxon>
        <taxon>Arthropoda</taxon>
        <taxon>Hexapoda</taxon>
        <taxon>Collembola</taxon>
        <taxon>Entomobryomorpha</taxon>
        <taxon>Entomobryoidea</taxon>
        <taxon>Orchesellidae</taxon>
        <taxon>Orchesellinae</taxon>
        <taxon>Orchesella</taxon>
    </lineage>
</organism>
<dbReference type="PANTHER" id="PTHR23312">
    <property type="entry name" value="ARMC5 ARMADILLO REPEAT-CONTAINING -RELATED"/>
    <property type="match status" value="1"/>
</dbReference>
<name>A0ABP1QTT5_9HEXA</name>
<dbReference type="Proteomes" id="UP001642540">
    <property type="component" value="Unassembled WGS sequence"/>
</dbReference>
<evidence type="ECO:0000256" key="1">
    <source>
        <dbReference type="SAM" id="MobiDB-lite"/>
    </source>
</evidence>
<keyword evidence="4" id="KW-1185">Reference proteome</keyword>